<evidence type="ECO:0000313" key="2">
    <source>
        <dbReference type="EMBL" id="PIB02316.1"/>
    </source>
</evidence>
<reference evidence="2 4" key="1">
    <citation type="submission" date="2015-10" db="EMBL/GenBank/DDBJ databases">
        <title>The cercosporin biosynthetic gene cluster was horizontally transferred to several fungal lineages and shown to be expanded in Cercospora beticola based on microsynteny with recipient genomes.</title>
        <authorList>
            <person name="De Jonge R."/>
            <person name="Ebert M.K."/>
            <person name="Suttle J.C."/>
            <person name="Jurick Ii W.M."/>
            <person name="Secor G.A."/>
            <person name="Thomma B.P."/>
            <person name="Van De Peer Y."/>
            <person name="Bolton M.D."/>
        </authorList>
    </citation>
    <scope>NUCLEOTIDE SEQUENCE [LARGE SCALE GENOMIC DNA]</scope>
    <source>
        <strain evidence="2 4">09-40</strain>
    </source>
</reference>
<sequence length="332" mass="36201">MLVFQQHEPLPHRPHASSAESISKPLTTISDPFVFVPISGSEAATGRGAAKRIVRAHVTRVQHERNGDFNIGQDLQSWTVKPYQPSAANTKKKRTTKRAVETLKRNESSSDSSSGLSVITKRSSSSLSLPSGGAFDDPFWTFPVDRQPELSPIFAHYIQNVAVEIADIDGPSAKGLLRRVWFPMCMTSAAAMYAVLLMAASHYCIMDPHQASRVNLLALKARALSEINVELRKPDVSINDGVVGAVAKMAAYEAIFGDSDTFSAHMRGLQMMLKVRGGLSTLGLNGLLERMVVWIDLNACHLTGKAVHFGNEDYPTIVSFAAPDPYHFAGIQ</sequence>
<accession>A0A2G5IBS8</accession>
<dbReference type="PANTHER" id="PTHR37540:SF5">
    <property type="entry name" value="TRANSCRIPTION FACTOR DOMAIN-CONTAINING PROTEIN"/>
    <property type="match status" value="1"/>
</dbReference>
<proteinExistence type="predicted"/>
<feature type="compositionally biased region" description="Basic and acidic residues" evidence="1">
    <location>
        <begin position="98"/>
        <end position="108"/>
    </location>
</feature>
<protein>
    <submittedName>
        <fullName evidence="2">Uncharacterized protein</fullName>
    </submittedName>
</protein>
<dbReference type="AlphaFoldDB" id="A0A2G5IBS8"/>
<dbReference type="EMBL" id="CP134184">
    <property type="protein sequence ID" value="WPA97356.1"/>
    <property type="molecule type" value="Genomic_DNA"/>
</dbReference>
<dbReference type="Pfam" id="PF11951">
    <property type="entry name" value="Fungal_trans_2"/>
    <property type="match status" value="1"/>
</dbReference>
<dbReference type="Proteomes" id="UP000230605">
    <property type="component" value="Chromosome 1"/>
</dbReference>
<name>A0A2G5IBS8_CERBT</name>
<gene>
    <name evidence="2" type="ORF">CB0940_01898</name>
    <name evidence="3" type="ORF">RHO25_001965</name>
</gene>
<evidence type="ECO:0000256" key="1">
    <source>
        <dbReference type="SAM" id="MobiDB-lite"/>
    </source>
</evidence>
<dbReference type="Proteomes" id="UP001302367">
    <property type="component" value="Chromosome 1"/>
</dbReference>
<keyword evidence="5" id="KW-1185">Reference proteome</keyword>
<reference evidence="3 5" key="2">
    <citation type="submission" date="2023-09" db="EMBL/GenBank/DDBJ databases">
        <title>Complete-Gapless Cercospora beticola genome.</title>
        <authorList>
            <person name="Wyatt N.A."/>
            <person name="Spanner R.E."/>
            <person name="Bolton M.D."/>
        </authorList>
    </citation>
    <scope>NUCLEOTIDE SEQUENCE [LARGE SCALE GENOMIC DNA]</scope>
    <source>
        <strain evidence="3">Cb09-40</strain>
    </source>
</reference>
<dbReference type="EMBL" id="LKMD01000100">
    <property type="protein sequence ID" value="PIB02316.1"/>
    <property type="molecule type" value="Genomic_DNA"/>
</dbReference>
<dbReference type="PANTHER" id="PTHR37540">
    <property type="entry name" value="TRANSCRIPTION FACTOR (ACR-2), PUTATIVE-RELATED-RELATED"/>
    <property type="match status" value="1"/>
</dbReference>
<evidence type="ECO:0000313" key="3">
    <source>
        <dbReference type="EMBL" id="WPA97356.1"/>
    </source>
</evidence>
<feature type="region of interest" description="Disordered" evidence="1">
    <location>
        <begin position="1"/>
        <end position="22"/>
    </location>
</feature>
<evidence type="ECO:0000313" key="4">
    <source>
        <dbReference type="Proteomes" id="UP000230605"/>
    </source>
</evidence>
<dbReference type="OrthoDB" id="3938352at2759"/>
<organism evidence="2 4">
    <name type="scientific">Cercospora beticola</name>
    <name type="common">Sugarbeet leaf spot fungus</name>
    <dbReference type="NCBI Taxonomy" id="122368"/>
    <lineage>
        <taxon>Eukaryota</taxon>
        <taxon>Fungi</taxon>
        <taxon>Dikarya</taxon>
        <taxon>Ascomycota</taxon>
        <taxon>Pezizomycotina</taxon>
        <taxon>Dothideomycetes</taxon>
        <taxon>Dothideomycetidae</taxon>
        <taxon>Mycosphaerellales</taxon>
        <taxon>Mycosphaerellaceae</taxon>
        <taxon>Cercospora</taxon>
    </lineage>
</organism>
<dbReference type="InterPro" id="IPR021858">
    <property type="entry name" value="Fun_TF"/>
</dbReference>
<feature type="region of interest" description="Disordered" evidence="1">
    <location>
        <begin position="82"/>
        <end position="117"/>
    </location>
</feature>
<evidence type="ECO:0000313" key="5">
    <source>
        <dbReference type="Proteomes" id="UP001302367"/>
    </source>
</evidence>